<dbReference type="InParanoid" id="A0A1S3JRT6"/>
<feature type="region of interest" description="Disordered" evidence="1">
    <location>
        <begin position="3999"/>
        <end position="4040"/>
    </location>
</feature>
<feature type="region of interest" description="Disordered" evidence="1">
    <location>
        <begin position="2493"/>
        <end position="2514"/>
    </location>
</feature>
<feature type="region of interest" description="Disordered" evidence="1">
    <location>
        <begin position="2047"/>
        <end position="2141"/>
    </location>
</feature>
<dbReference type="Pfam" id="PF20413">
    <property type="entry name" value="BLTP1_N"/>
    <property type="match status" value="1"/>
</dbReference>
<accession>A0A1S3JRT6</accession>
<dbReference type="OrthoDB" id="10051416at2759"/>
<dbReference type="GO" id="GO:0048488">
    <property type="term" value="P:synaptic vesicle endocytosis"/>
    <property type="evidence" value="ECO:0007669"/>
    <property type="project" value="TreeGrafter"/>
</dbReference>
<feature type="compositionally biased region" description="Low complexity" evidence="1">
    <location>
        <begin position="1554"/>
        <end position="1572"/>
    </location>
</feature>
<dbReference type="SMART" id="SM01220">
    <property type="entry name" value="FSA_C"/>
    <property type="match status" value="1"/>
</dbReference>
<dbReference type="GO" id="GO:0098793">
    <property type="term" value="C:presynapse"/>
    <property type="evidence" value="ECO:0007669"/>
    <property type="project" value="GOC"/>
</dbReference>
<feature type="compositionally biased region" description="Acidic residues" evidence="1">
    <location>
        <begin position="3892"/>
        <end position="3904"/>
    </location>
</feature>
<feature type="domain" description="Bridge-like lipid transfer protein family member 1 C-terminal" evidence="3">
    <location>
        <begin position="4584"/>
        <end position="5174"/>
    </location>
</feature>
<dbReference type="PANTHER" id="PTHR31640">
    <property type="entry name" value="TRANSMEMBRANE PROTEIN KIAA1109"/>
    <property type="match status" value="1"/>
</dbReference>
<feature type="compositionally biased region" description="Polar residues" evidence="1">
    <location>
        <begin position="2914"/>
        <end position="2923"/>
    </location>
</feature>
<feature type="compositionally biased region" description="Polar residues" evidence="1">
    <location>
        <begin position="4551"/>
        <end position="4567"/>
    </location>
</feature>
<gene>
    <name evidence="5" type="primary">LOC106175390</name>
</gene>
<feature type="compositionally biased region" description="Basic and acidic residues" evidence="1">
    <location>
        <begin position="1500"/>
        <end position="1523"/>
    </location>
</feature>
<feature type="transmembrane region" description="Helical" evidence="2">
    <location>
        <begin position="29"/>
        <end position="48"/>
    </location>
</feature>
<evidence type="ECO:0000256" key="1">
    <source>
        <dbReference type="SAM" id="MobiDB-lite"/>
    </source>
</evidence>
<feature type="compositionally biased region" description="Low complexity" evidence="1">
    <location>
        <begin position="4264"/>
        <end position="4293"/>
    </location>
</feature>
<feature type="compositionally biased region" description="Acidic residues" evidence="1">
    <location>
        <begin position="1687"/>
        <end position="1697"/>
    </location>
</feature>
<feature type="compositionally biased region" description="Polar residues" evidence="1">
    <location>
        <begin position="2755"/>
        <end position="2766"/>
    </location>
</feature>
<dbReference type="Proteomes" id="UP000085678">
    <property type="component" value="Unplaced"/>
</dbReference>
<dbReference type="PANTHER" id="PTHR31640:SF1">
    <property type="entry name" value="BRIDGE-LIKE LIPID TRANSFER PROTEIN FAMILY MEMBER 1"/>
    <property type="match status" value="1"/>
</dbReference>
<feature type="region of interest" description="Disordered" evidence="1">
    <location>
        <begin position="2914"/>
        <end position="2950"/>
    </location>
</feature>
<keyword evidence="2" id="KW-1133">Transmembrane helix</keyword>
<feature type="compositionally biased region" description="Low complexity" evidence="1">
    <location>
        <begin position="1426"/>
        <end position="1450"/>
    </location>
</feature>
<feature type="region of interest" description="Disordered" evidence="1">
    <location>
        <begin position="1777"/>
        <end position="1800"/>
    </location>
</feature>
<feature type="region of interest" description="Disordered" evidence="1">
    <location>
        <begin position="1356"/>
        <end position="1578"/>
    </location>
</feature>
<keyword evidence="2" id="KW-0472">Membrane</keyword>
<feature type="compositionally biased region" description="Polar residues" evidence="1">
    <location>
        <begin position="2077"/>
        <end position="2086"/>
    </location>
</feature>
<feature type="compositionally biased region" description="Basic and acidic residues" evidence="1">
    <location>
        <begin position="2431"/>
        <end position="2442"/>
    </location>
</feature>
<dbReference type="InterPro" id="IPR056742">
    <property type="entry name" value="BLTP1_C"/>
</dbReference>
<feature type="region of interest" description="Disordered" evidence="1">
    <location>
        <begin position="4239"/>
        <end position="4293"/>
    </location>
</feature>
<feature type="compositionally biased region" description="Low complexity" evidence="1">
    <location>
        <begin position="4453"/>
        <end position="4462"/>
    </location>
</feature>
<dbReference type="InterPro" id="IPR056741">
    <property type="entry name" value="BLTP1_M"/>
</dbReference>
<feature type="compositionally biased region" description="Basic and acidic residues" evidence="1">
    <location>
        <begin position="1781"/>
        <end position="1795"/>
    </location>
</feature>
<dbReference type="FunCoup" id="A0A1S3JRT6">
    <property type="interactions" value="909"/>
</dbReference>
<keyword evidence="2" id="KW-0812">Transmembrane</keyword>
<dbReference type="InterPro" id="IPR033616">
    <property type="entry name" value="BLTP1"/>
</dbReference>
<reference evidence="5" key="1">
    <citation type="submission" date="2025-08" db="UniProtKB">
        <authorList>
            <consortium name="RefSeq"/>
        </authorList>
    </citation>
    <scope>IDENTIFICATION</scope>
    <source>
        <tissue evidence="5">Gonads</tissue>
    </source>
</reference>
<sequence length="5188" mass="576162">MADSQTSLAASHSNTSFVDVLSNELHTSLGWFLLSILASIFWCVYIAYYNSRVIGLILTVLMNRVVKFGHVQLGSFSFSVLSGKIMFRDVHLITEDFSIRITDGWVIFRWWRPYVYKELTEDFSHSDTRVSIYLDDFEFHIYNRSQHYARLEKLFGFEELMNPKGKQTTEAEKDLAERARRAQKEGFQWRDLIPVIKLDINTGRAVFGNHLVPSSLSINFEDAHIVYTTKPSSTPFDKFMHIAKCTTENLRVMFVPSPGYDEPTDEPPRYMGEGFVVLQSNDVDIYYYMDAPGVVPYEPEQCILADGEVIVRETFPCWGVDIKCGKSTDVKYGKTTSISYGPWADKQREYLWKFFYPPDYQDLVVTPMAKSGQLRQHKSFDVKLNILADATLDVLFTKAKETQAIHLDVGQGSYFEATFPWITEPTGFTTRVNGQLLLMDATTSLKFRSFAECETLEFDVRANYPLHWNDPQDWFIELTACKASVFLIFDIKHFFVDMFNDWGDKNVPDIYRFVPYTYHFNLIIKEFELLTVANEYNWIDCSSAQQENSHIAFCGESFDLSFKLPFTDYLPTTVLVDLMISGETVDARLYVPEANTSRHVLIALSENMKIMDRNGNTLEGVFNSSRDKQWRRVTKKCDGWIDCWTTNIAAIKIGYTYHPQPALRKEHLDEQLATPQMEERLLIPLKPIVPETTAPKDFDPTYMEPDLISVELEVGPSVLCLYGSILTNFLHVKENYFGEDQKFTDFDDVFSPLSTPFSDDEFVEEEVAKPFDPRYYRPLSVTVSLTFHDIQGHVVKNCNPDDPPCPTAFCERLAFEMDKSYQETKLQLLLSPVVLIAKDNVTRSSEDSHLQNGQVALSGLQMRGHAMFSHEGLPLDAETLEYAWLIEVTVGDITGKLTVPQVHQLIEFIQTGIFLIEDSENGLQHPVPYKLCQHFKPQPDCEMSTKYPFPCPTTEEIKYRMTRLSVDSIDLYIVESSTALNLQIFPIRLATCNLHGSDNKAGVTGVIQHVLLRQYIESTLDHQHKTHPDKHSEETVPMWLEAGGVSLGPVNVDAAIAIPSMQHHKIQDAFLKLHDKKTRRLWFMWPPDLHVMNPDAIGRCGCVGGCKFFGHNKGGMTFFHLHTKGKRNAIYEVTPDGLDPGFGQSLLQRGQLVFEIESSSLPSTSSPDKPHTFMFTRGYFSHASPTSPMTTTTMLESINTKESDVHFGGSGGTGTAGRGRVPQSASEVVLMNHGCYEADGEDNFENKEILSYLGSGTEGEALSVTQFEATGKGKDTVSTISLAGSLQPDTLSLRDRTSLLSGTSMVDPRLTSWSNLKGAEGKDTPSVVSLAGSIDSQSITGTGEVKAPDTLSNLEDIKEVKDTDSLSDLVPEDPMPDAYDTDRWASTQSDTASLSEAAKTPPTAKRVEPGIRHWRQTSEGSQRTLSSGSPISDASSPSRQRQRLSPRGSPVVLHPGIQRRKSSEKHPHLMSTGSVNSESYYSADEEMSGSADDDDDEDDNAAKVDSKEKGQRSEVKRKEDHRINTPGSTSSSDRTIIGTVKNKKASWRRRPLGSSSSNSSSSSSFISAASSAEEGTEIQEEDLDWVDLHGQMDQAITSSPLLMSCYSSHLTQWKCSNWSAPPPLPHLLPRPLFNIPRGNHTYPPDPGDHLAGSPWIPHFSPCHQGFSPRLMISKKEPVMNLTTNSESSEDEEEEETADDKVNSPGEETALTLEDQTSKTTAVIKLQGSVDLLVTPLLLEATQRYVEAITPTLALLHPSAILDRLHVESSDEVKAQNKLKKLKSEHESPVKPKEEVEEREDVTEEVTSSKVQVLMSLARINISILQVSLVEEYIHFSALDNFREITCVSLLAVCLDNISATLTASNQSKKITKSIHLPPRREMSVHRTGSGDILPFAKPVQAAVRRLTLSSRASKIKRQYSNLSATLEVTNERTEVNQDELAGIVNLGKIHCQLRRLVRNTKPPKDVRLSAIPEHRSKVLFTFQKDLFVPEDSISDTHSQSSRSRRESLTSNKRSSTIDDNTFGFIMVEFGLDNICLKALKRKGFKEDIPEPTSKWDANKPDTLRAPPSSPDPLGEQATFTLVQEDTQSVKSAGSKSKLSSKASEGSDADSFHSVIYHGSDSEASENVSPPPPGRNSPSDSDTGSAVLQFNLVWFSFAAPPPMPNKGKIEFTRLDWNFLSTATPAINAWLSPSDHLIVAVTELVREMRRRTHSVMACLMTEALEVQGIHLPAKSKYKKITSFSRAVQEDPSCQLLTVLRKYIKKVGARSIEDAVNTDLTPQPVTIQKGILALTRQWKLILYMPVEEHLKNKPRPIPFSYPVPKEESMDNLNMYEKGQEASQDNLDFDITDEKASLLPQGGTSPKDMGSLTSLIKPCSGKASKGSFENVFVDAQSEFSGKVKSKDGATGNRLEMSPIGKKNSGHKSGGVDAGEGVKEFKHEDSPSRLPYNSGGSSKIQENLSQQPQQHHYVPLQHQFLRNESAISMASSLGSLDLDKQSRHRWSQPPQPPQEKSGENEDLYRWMARHQQFNKKSLGFSHEPLETMVSQISVDAQSQDTSIQGYNPGVLPGTQLADAQALFKPLLESMWLQSEGVKSSAVMKQFGGNINLQVHLPQFRINIVASDDVQGQRSKGKGHGKSKRHTHLLDSIRDIPVFLCDNFSVGLNIKEVVDFEKEEEEEEKRPKTIRFAIDALEAKPTTTQFTFSINTDSVKQHVDMAVVRLVHQVVTVMENFNVTRTELKKNRPEAYRTHRKQDSKGSSSGTDTQSLGFDPQEPGAWSPSPNADAAKHAERTFALKKEREAPGPDPNKGLAPSPILKRTSMPGRMGIRKMRLEIPKRLELDLSPIGSPIREHSGGIAETTSPTEVERTIVDHITENTPKCWRTLYHLLDLYSRMPEMKTVGKAPSISQLSTIAEETEADLTTPSKPVDGTSEEDAKTGATGEPGDDVGGDVDIESGLVGEERGRDHHMPHHVPLAPATTPNFMRLPSTGTFTTSILIGETVPIVLFGTAKIHQIHIQATLSGLELEAIVRDAHASVAHKEKVKGIFKKKTVETSSTLHMGHALVTLFEGMQAEKQTVVTVNITKSEGLYSTVTKRTRTRNSGLLTIGQTKVDIPQHPVALHGVVTRSSKRLSTTLQEFIRPPSAVRSSENIGNTTPQQPHQAPEVSEPPPSRAPTEQKPKLLVMHFTATLEGFAVEASLLPSLRAQYKIGKVTSAGVTGRKAKFYIDWPQHTLSFDSKVKEIPVNTCIPTSATIDLPPIYLLVDYRPSKGGLQTSGLTEGLIVREGDYFHAVAEMGRFEHSLTTDLLNHLVFAQKVFMKEINEVLQKVSGGDEIVPIQIWDEQGQRVDSGISKPVLYSVIFKLQGIEIVATTPTASAVRLVTEEIELELSNRIQNQASHEVSQSLKLFVRAQLDVNLELGQLLKNHVYVEVHPEFQAMSFFRTRIGLRNALQDEILPDGSKDQEALLISLTRPVIYVQPSAFDKAVLVWLNYKNAYEYWHEQRMALNKEVLTATQQVFDRLHMPSISSTSSPALGTLFLQLTVDSLGICLPIESQLPGMTPSSKLLDSERAGAALVLTLESTQISACSCGSLVSKGKFTGFCLRFADDFEISLDEWGPQDKDDIVMNACVVPEGTYEVCSQTVTHQPQDTSSHGKMILNILWHMKGIDVHLDTSIGKKLSALGVTVTSLTGEEEDVVDGENVESVGFDQQAEPRRKLSSVFGTLPEFAYDMSLEPKMRAKLIEKELIEQAKVVEDLKQLGASRMTVEQEEQKMHELEAALFHDFRRDVIQKLRKQSVRATALKDKLGLGYKSTHTRSKSVAAPTYRRKTVDQDQLAAYNEELFGSGHTRRMSLEGMDLHKVTFGETGTPTTDTSDFLSTTVDDPSGFQLSYREEDEEEEEEDEGDGGMPSRPRRKQLSLHEVFHSSSEEDIEDAYLRQAAQAHRNRRDIEDGLDRHTGSTPSMVSTGSQKANMAAQPNIDFECDIKVEIDSGQCVLHPKEKKEEEMEGFSGKKTKAMRTASVPDSVSPLPKKKTLRKQETVPQAMLSQGRLRQLTGTQSQTDLTLFFLPGVNVKVHYNSKTSTTETPTSSLKTGLDPAEVFKEAADSSVTVVKRSNVKKANLYAWISLEKLSEEMIIGPSLLDFLEQALESIPIQSHPSTQTRTTKDDFMGSILTLDLDSSAASVSPVAASSFPVDVIVYVRVQPSAIRFNCLPVSKVECLLQLPSLDLVFSTKRTDVEGNMITEGTPPSKHKVTTLLAEERRSSSSSGSRSRNSSGNKLRLGSTSSELTSSGGLSVTGCLSDFSFYIFHPYGGAQKKPASLHAFSGGSGTSIGASRPESRGKDSLSLNVEFVKVNISRTRKGLVVGATSSDPSLSSSFTPGRLTNDLGGKPQNAVRFSCICDIGSATFKYDMRRLSEIMALPKAWYRRALARRLFLGEETVAWTEQEFDLSDTASSSSSFPTPDSPPVAPFSRANTSPQINVTHIDETFKSKTHHRRLSSGDKAKLKLNLDFKRELSTIASRKSSIASTTSPTATPPFGSLRTSGGHPVQRSMSTSGRQPPSTSGTPVMSPRLFKAQFSNASRLSKASSTGGNTGKGPTWETLVLYSVNLSNLDLQVNMGNVMGNTVWSTKEIASTGRFSIDSSGQKNMRITAGLGGSKLDAKGGIVGGCIELRQIDAFFQVSEDAGKNPDHSAGLKLYAMEGRLDYMGSSILMTRVSELSLNLKDEWTVDMTMPSSTKETPIATKRPALIFIHGDLNWDMFHLMLSKSTTPDIIKMASKLEEYFTQQYNSSLRALSGLGPIAAAVTRQKRRRHSQDSMSITEPEDEIKLHRNWQKVLERVSGIQLSMLPSPLPELGTIVGGTINLHGNNLSLACFHGINFRSKSWALFVLNEPTISFATEAQHIYNEDQAATHAVQNLSFNLGHNVTQPTNVKHMATICKISRGYHMPPPFTSVQEWFHYAFSSNEVRVLNTFPPMHSEEVAAERKLGRQKSITYNHDTEIIFALPTLQLHLKTEHLQGEKPPGPEDPMPVVDVSFVTEFEDHIFVAMDAEVMLFLHDLVTSYVKEKDKGSRVSGYKTPRSPETEKKKITVTDPTSELKKDFREFHCKTWHLEPTVRLLSWAGSQIEPVGADNILKRLGFSHARTTIPKWMQRGAMDPLDKVLAVLVDKLILALREDGTEELKEETQ</sequence>
<dbReference type="STRING" id="7574.A0A1S3JRT6"/>
<feature type="compositionally biased region" description="Basic and acidic residues" evidence="1">
    <location>
        <begin position="2739"/>
        <end position="2754"/>
    </location>
</feature>
<protein>
    <submittedName>
        <fullName evidence="5">Uncharacterized protein KIAA1109 isoform X2</fullName>
    </submittedName>
</protein>
<evidence type="ECO:0000313" key="4">
    <source>
        <dbReference type="Proteomes" id="UP000085678"/>
    </source>
</evidence>
<feature type="compositionally biased region" description="Basic and acidic residues" evidence="1">
    <location>
        <begin position="2784"/>
        <end position="2801"/>
    </location>
</feature>
<evidence type="ECO:0000313" key="5">
    <source>
        <dbReference type="RefSeq" id="XP_013412816.1"/>
    </source>
</evidence>
<organism evidence="4 5">
    <name type="scientific">Lingula anatina</name>
    <name type="common">Brachiopod</name>
    <name type="synonym">Lingula unguis</name>
    <dbReference type="NCBI Taxonomy" id="7574"/>
    <lineage>
        <taxon>Eukaryota</taxon>
        <taxon>Metazoa</taxon>
        <taxon>Spiralia</taxon>
        <taxon>Lophotrochozoa</taxon>
        <taxon>Brachiopoda</taxon>
        <taxon>Linguliformea</taxon>
        <taxon>Lingulata</taxon>
        <taxon>Lingulida</taxon>
        <taxon>Linguloidea</taxon>
        <taxon>Lingulidae</taxon>
        <taxon>Lingula</taxon>
    </lineage>
</organism>
<feature type="region of interest" description="Disordered" evidence="1">
    <location>
        <begin position="2395"/>
        <end position="2465"/>
    </location>
</feature>
<feature type="compositionally biased region" description="Polar residues" evidence="1">
    <location>
        <begin position="1525"/>
        <end position="1534"/>
    </location>
</feature>
<feature type="compositionally biased region" description="Polar residues" evidence="1">
    <location>
        <begin position="3957"/>
        <end position="3968"/>
    </location>
</feature>
<feature type="compositionally biased region" description="Low complexity" evidence="1">
    <location>
        <begin position="3863"/>
        <end position="3875"/>
    </location>
</feature>
<dbReference type="Pfam" id="PF25040">
    <property type="entry name" value="BLTP1_C"/>
    <property type="match status" value="2"/>
</dbReference>
<evidence type="ECO:0000259" key="3">
    <source>
        <dbReference type="SMART" id="SM01220"/>
    </source>
</evidence>
<feature type="compositionally biased region" description="Polar residues" evidence="1">
    <location>
        <begin position="2449"/>
        <end position="2465"/>
    </location>
</feature>
<feature type="compositionally biased region" description="Acidic residues" evidence="1">
    <location>
        <begin position="1483"/>
        <end position="1499"/>
    </location>
</feature>
<feature type="region of interest" description="Disordered" evidence="1">
    <location>
        <begin position="1992"/>
        <end position="2013"/>
    </location>
</feature>
<feature type="compositionally biased region" description="Low complexity" evidence="1">
    <location>
        <begin position="4524"/>
        <end position="4537"/>
    </location>
</feature>
<feature type="compositionally biased region" description="Polar residues" evidence="1">
    <location>
        <begin position="1384"/>
        <end position="1394"/>
    </location>
</feature>
<feature type="compositionally biased region" description="Low complexity" evidence="1">
    <location>
        <begin position="2088"/>
        <end position="2105"/>
    </location>
</feature>
<dbReference type="RefSeq" id="XP_013412816.1">
    <property type="nucleotide sequence ID" value="XM_013557362.1"/>
</dbReference>
<feature type="compositionally biased region" description="Basic residues" evidence="1">
    <location>
        <begin position="1541"/>
        <end position="1551"/>
    </location>
</feature>
<feature type="compositionally biased region" description="Polar residues" evidence="1">
    <location>
        <begin position="3144"/>
        <end position="3159"/>
    </location>
</feature>
<keyword evidence="4" id="KW-1185">Reference proteome</keyword>
<feature type="compositionally biased region" description="Basic and acidic residues" evidence="1">
    <location>
        <begin position="3946"/>
        <end position="3956"/>
    </location>
</feature>
<feature type="region of interest" description="Disordered" evidence="1">
    <location>
        <begin position="4453"/>
        <end position="4480"/>
    </location>
</feature>
<feature type="region of interest" description="Disordered" evidence="1">
    <location>
        <begin position="1680"/>
        <end position="1714"/>
    </location>
</feature>
<evidence type="ECO:0000256" key="2">
    <source>
        <dbReference type="SAM" id="Phobius"/>
    </source>
</evidence>
<name>A0A1S3JRT6_LINAN</name>
<feature type="region of interest" description="Disordered" evidence="1">
    <location>
        <begin position="2739"/>
        <end position="2819"/>
    </location>
</feature>
<dbReference type="Pfam" id="PF25039">
    <property type="entry name" value="BLTP1_M"/>
    <property type="match status" value="3"/>
</dbReference>
<feature type="compositionally biased region" description="Polar residues" evidence="1">
    <location>
        <begin position="1471"/>
        <end position="1480"/>
    </location>
</feature>
<proteinExistence type="predicted"/>
<dbReference type="InterPro" id="IPR047104">
    <property type="entry name" value="BLTP1_N"/>
</dbReference>
<feature type="region of interest" description="Disordered" evidence="1">
    <location>
        <begin position="4521"/>
        <end position="4571"/>
    </location>
</feature>
<feature type="region of interest" description="Disordered" evidence="1">
    <location>
        <begin position="3141"/>
        <end position="3175"/>
    </location>
</feature>
<dbReference type="GeneID" id="106175390"/>
<feature type="region of interest" description="Disordered" evidence="1">
    <location>
        <begin position="3863"/>
        <end position="3913"/>
    </location>
</feature>
<feature type="region of interest" description="Disordered" evidence="1">
    <location>
        <begin position="3940"/>
        <end position="3968"/>
    </location>
</feature>